<evidence type="ECO:0000313" key="1">
    <source>
        <dbReference type="EMBL" id="KKL69870.1"/>
    </source>
</evidence>
<comment type="caution">
    <text evidence="1">The sequence shown here is derived from an EMBL/GenBank/DDBJ whole genome shotgun (WGS) entry which is preliminary data.</text>
</comment>
<proteinExistence type="predicted"/>
<accession>A0A0F9GKE8</accession>
<name>A0A0F9GKE8_9ZZZZ</name>
<sequence length="144" mass="16098">MGYVYGQYCVTETEGRKAICLQIKSFWEAATDNPPSQTMPKHLSTLSGPSLIGELATFLRRSLNESGMLEHDISLCLLGFMLFCQPLARGSETAELVVNYSKSVPISPEERQQLRNDCVAPDLGTKDGAMKFFNKWTCLVEERL</sequence>
<dbReference type="EMBL" id="LAZR01026077">
    <property type="protein sequence ID" value="KKL69870.1"/>
    <property type="molecule type" value="Genomic_DNA"/>
</dbReference>
<dbReference type="AlphaFoldDB" id="A0A0F9GKE8"/>
<reference evidence="1" key="1">
    <citation type="journal article" date="2015" name="Nature">
        <title>Complex archaea that bridge the gap between prokaryotes and eukaryotes.</title>
        <authorList>
            <person name="Spang A."/>
            <person name="Saw J.H."/>
            <person name="Jorgensen S.L."/>
            <person name="Zaremba-Niedzwiedzka K."/>
            <person name="Martijn J."/>
            <person name="Lind A.E."/>
            <person name="van Eijk R."/>
            <person name="Schleper C."/>
            <person name="Guy L."/>
            <person name="Ettema T.J."/>
        </authorList>
    </citation>
    <scope>NUCLEOTIDE SEQUENCE</scope>
</reference>
<protein>
    <submittedName>
        <fullName evidence="1">Uncharacterized protein</fullName>
    </submittedName>
</protein>
<gene>
    <name evidence="1" type="ORF">LCGC14_2110590</name>
</gene>
<organism evidence="1">
    <name type="scientific">marine sediment metagenome</name>
    <dbReference type="NCBI Taxonomy" id="412755"/>
    <lineage>
        <taxon>unclassified sequences</taxon>
        <taxon>metagenomes</taxon>
        <taxon>ecological metagenomes</taxon>
    </lineage>
</organism>